<name>A0A191WBA6_9MICO</name>
<keyword evidence="3" id="KW-1185">Reference proteome</keyword>
<feature type="compositionally biased region" description="Basic residues" evidence="1">
    <location>
        <begin position="53"/>
        <end position="65"/>
    </location>
</feature>
<reference evidence="2 3" key="1">
    <citation type="journal article" date="2016" name="Int. J. Syst. Evol. Microbiol.">
        <title>Agromyces aureus sp. nov., isolated from the rhizosphere of Salix caprea L. grown in a heavy-metal-contaminated soil.</title>
        <authorList>
            <person name="Corretto E."/>
            <person name="Antonielli L."/>
            <person name="Sessitsch A."/>
            <person name="Compant S."/>
            <person name="Gorfer M."/>
            <person name="Kuffner M."/>
            <person name="Brader G."/>
        </authorList>
    </citation>
    <scope>NUCLEOTIDE SEQUENCE [LARGE SCALE GENOMIC DNA]</scope>
    <source>
        <strain evidence="2 3">AR33</strain>
    </source>
</reference>
<accession>A0A191WBA6</accession>
<dbReference type="RefSeq" id="WP_067871768.1">
    <property type="nucleotide sequence ID" value="NZ_CP013979.1"/>
</dbReference>
<evidence type="ECO:0000256" key="1">
    <source>
        <dbReference type="SAM" id="MobiDB-lite"/>
    </source>
</evidence>
<dbReference type="EMBL" id="CP013979">
    <property type="protein sequence ID" value="ANJ25469.1"/>
    <property type="molecule type" value="Genomic_DNA"/>
</dbReference>
<reference evidence="3" key="2">
    <citation type="submission" date="2016-01" db="EMBL/GenBank/DDBJ databases">
        <title>Complete genome sequence of Agromyces aureus AR33T and comparison with related organisms.</title>
        <authorList>
            <person name="Corretto E."/>
            <person name="Antonielli L."/>
            <person name="Sessitsch A."/>
            <person name="Brader G."/>
        </authorList>
    </citation>
    <scope>NUCLEOTIDE SEQUENCE [LARGE SCALE GENOMIC DNA]</scope>
    <source>
        <strain evidence="3">AR33</strain>
    </source>
</reference>
<dbReference type="OrthoDB" id="9949291at2"/>
<dbReference type="AlphaFoldDB" id="A0A191WBA6"/>
<protein>
    <submittedName>
        <fullName evidence="2">Uncharacterized protein</fullName>
    </submittedName>
</protein>
<evidence type="ECO:0000313" key="3">
    <source>
        <dbReference type="Proteomes" id="UP000078437"/>
    </source>
</evidence>
<evidence type="ECO:0000313" key="2">
    <source>
        <dbReference type="EMBL" id="ANJ25469.1"/>
    </source>
</evidence>
<dbReference type="Proteomes" id="UP000078437">
    <property type="component" value="Chromosome"/>
</dbReference>
<dbReference type="KEGG" id="agy:ATC03_00480"/>
<feature type="region of interest" description="Disordered" evidence="1">
    <location>
        <begin position="50"/>
        <end position="71"/>
    </location>
</feature>
<gene>
    <name evidence="2" type="ORF">ATC03_00480</name>
</gene>
<proteinExistence type="predicted"/>
<sequence length="71" mass="7779">MDHAAGMNALDQYAADAARSEALIARHRLVSEHRAQEAAELATTAIVEAQRARAGRRGRRSRSPRAPRFAI</sequence>
<organism evidence="2 3">
    <name type="scientific">Agromyces aureus</name>
    <dbReference type="NCBI Taxonomy" id="453304"/>
    <lineage>
        <taxon>Bacteria</taxon>
        <taxon>Bacillati</taxon>
        <taxon>Actinomycetota</taxon>
        <taxon>Actinomycetes</taxon>
        <taxon>Micrococcales</taxon>
        <taxon>Microbacteriaceae</taxon>
        <taxon>Agromyces</taxon>
    </lineage>
</organism>